<evidence type="ECO:0000256" key="1">
    <source>
        <dbReference type="SAM" id="MobiDB-lite"/>
    </source>
</evidence>
<evidence type="ECO:0000313" key="3">
    <source>
        <dbReference type="Proteomes" id="UP000264006"/>
    </source>
</evidence>
<gene>
    <name evidence="2" type="ORF">DVS28_a4639</name>
</gene>
<dbReference type="EMBL" id="CP031165">
    <property type="protein sequence ID" value="AXV09300.1"/>
    <property type="molecule type" value="Genomic_DNA"/>
</dbReference>
<feature type="region of interest" description="Disordered" evidence="1">
    <location>
        <begin position="1"/>
        <end position="55"/>
    </location>
</feature>
<proteinExistence type="predicted"/>
<dbReference type="Proteomes" id="UP000264006">
    <property type="component" value="Chromosome"/>
</dbReference>
<dbReference type="KEGG" id="euz:DVS28_a4639"/>
<dbReference type="AlphaFoldDB" id="A0A346Y4A3"/>
<name>A0A346Y4A3_9ACTN</name>
<reference evidence="2 3" key="1">
    <citation type="submission" date="2018-09" db="EMBL/GenBank/DDBJ databases">
        <title>Complete genome sequence of Euzebya sp. DY32-46 isolated from seawater of Pacific Ocean.</title>
        <authorList>
            <person name="Xu L."/>
            <person name="Wu Y.-H."/>
            <person name="Xu X.-W."/>
        </authorList>
    </citation>
    <scope>NUCLEOTIDE SEQUENCE [LARGE SCALE GENOMIC DNA]</scope>
    <source>
        <strain evidence="2 3">DY32-46</strain>
    </source>
</reference>
<keyword evidence="3" id="KW-1185">Reference proteome</keyword>
<protein>
    <submittedName>
        <fullName evidence="2">Uncharacterized protein</fullName>
    </submittedName>
</protein>
<evidence type="ECO:0000313" key="2">
    <source>
        <dbReference type="EMBL" id="AXV09300.1"/>
    </source>
</evidence>
<organism evidence="2 3">
    <name type="scientific">Euzebya pacifica</name>
    <dbReference type="NCBI Taxonomy" id="1608957"/>
    <lineage>
        <taxon>Bacteria</taxon>
        <taxon>Bacillati</taxon>
        <taxon>Actinomycetota</taxon>
        <taxon>Nitriliruptoria</taxon>
        <taxon>Euzebyales</taxon>
    </lineage>
</organism>
<accession>A0A346Y4A3</accession>
<sequence>MFALRQRQEGFGGQVSGNGETLEDVDGGRSVAETEDEESHGRHPEGNDAATATPT</sequence>